<dbReference type="GO" id="GO:0101006">
    <property type="term" value="F:protein histidine phosphatase activity"/>
    <property type="evidence" value="ECO:0007669"/>
    <property type="project" value="TreeGrafter"/>
</dbReference>
<dbReference type="Proteomes" id="UP000281955">
    <property type="component" value="Unassembled WGS sequence"/>
</dbReference>
<dbReference type="EMBL" id="RBWV01000016">
    <property type="protein sequence ID" value="RKS68562.1"/>
    <property type="molecule type" value="Genomic_DNA"/>
</dbReference>
<reference evidence="3 4" key="1">
    <citation type="submission" date="2018-10" db="EMBL/GenBank/DDBJ databases">
        <title>Genomic Encyclopedia of Archaeal and Bacterial Type Strains, Phase II (KMG-II): from individual species to whole genera.</title>
        <authorList>
            <person name="Goeker M."/>
        </authorList>
    </citation>
    <scope>NUCLEOTIDE SEQUENCE [LARGE SCALE GENOMIC DNA]</scope>
    <source>
        <strain evidence="3 4">RP-AC37</strain>
    </source>
</reference>
<dbReference type="Pfam" id="PF00300">
    <property type="entry name" value="His_Phos_1"/>
    <property type="match status" value="1"/>
</dbReference>
<evidence type="ECO:0000313" key="4">
    <source>
        <dbReference type="Proteomes" id="UP000281955"/>
    </source>
</evidence>
<dbReference type="SUPFAM" id="SSF53254">
    <property type="entry name" value="Phosphoglycerate mutase-like"/>
    <property type="match status" value="1"/>
</dbReference>
<dbReference type="FunCoup" id="A0A420XKB3">
    <property type="interactions" value="8"/>
</dbReference>
<gene>
    <name evidence="3" type="ORF">CLV35_3690</name>
</gene>
<evidence type="ECO:0000256" key="1">
    <source>
        <dbReference type="PIRSR" id="PIRSR613078-2"/>
    </source>
</evidence>
<dbReference type="CDD" id="cd07067">
    <property type="entry name" value="HP_PGM_like"/>
    <property type="match status" value="1"/>
</dbReference>
<feature type="region of interest" description="Disordered" evidence="2">
    <location>
        <begin position="12"/>
        <end position="34"/>
    </location>
</feature>
<evidence type="ECO:0000256" key="2">
    <source>
        <dbReference type="SAM" id="MobiDB-lite"/>
    </source>
</evidence>
<feature type="binding site" evidence="1">
    <location>
        <position position="58"/>
    </location>
    <ligand>
        <name>substrate</name>
    </ligand>
</feature>
<name>A0A420XKB3_9ACTN</name>
<protein>
    <submittedName>
        <fullName evidence="3">Putative phosphoglycerate mutase</fullName>
    </submittedName>
</protein>
<evidence type="ECO:0000313" key="3">
    <source>
        <dbReference type="EMBL" id="RKS68562.1"/>
    </source>
</evidence>
<dbReference type="SMART" id="SM00855">
    <property type="entry name" value="PGAM"/>
    <property type="match status" value="1"/>
</dbReference>
<dbReference type="AlphaFoldDB" id="A0A420XKB3"/>
<dbReference type="InterPro" id="IPR029033">
    <property type="entry name" value="His_PPase_superfam"/>
</dbReference>
<feature type="binding site" evidence="1">
    <location>
        <begin position="21"/>
        <end position="22"/>
    </location>
    <ligand>
        <name>substrate</name>
    </ligand>
</feature>
<proteinExistence type="predicted"/>
<dbReference type="InParanoid" id="A0A420XKB3"/>
<dbReference type="RefSeq" id="WP_121194932.1">
    <property type="nucleotide sequence ID" value="NZ_RBWV01000016.1"/>
</dbReference>
<keyword evidence="4" id="KW-1185">Reference proteome</keyword>
<sequence>MPTLVLLRHGETEWSRDGRHTGRTDVPLTGRGEQQARSLRPAVAAFDFGLVLASPLARAVTTAELAGLQPETDADLVEWDYGDYEGITTPQILERVGSWDMWHDGAPGGESAAAVGARTDRVLDRVRPALDAGQDACLVAHGHLLRVLTARWLELEPAAGSGFVLDTGTVATLGREHGRPAVTAWNVPARAWA</sequence>
<dbReference type="GO" id="GO:0070297">
    <property type="term" value="P:regulation of phosphorelay signal transduction system"/>
    <property type="evidence" value="ECO:0007669"/>
    <property type="project" value="TreeGrafter"/>
</dbReference>
<dbReference type="InterPro" id="IPR050275">
    <property type="entry name" value="PGM_Phosphatase"/>
</dbReference>
<dbReference type="PANTHER" id="PTHR48100:SF15">
    <property type="entry name" value="SEDOHEPTULOSE 1,7-BISPHOSPHATASE"/>
    <property type="match status" value="1"/>
</dbReference>
<dbReference type="InterPro" id="IPR013078">
    <property type="entry name" value="His_Pase_superF_clade-1"/>
</dbReference>
<dbReference type="OrthoDB" id="4697614at2"/>
<dbReference type="PANTHER" id="PTHR48100">
    <property type="entry name" value="BROAD-SPECIFICITY PHOSPHATASE YOR283W-RELATED"/>
    <property type="match status" value="1"/>
</dbReference>
<dbReference type="Gene3D" id="3.40.50.1240">
    <property type="entry name" value="Phosphoglycerate mutase-like"/>
    <property type="match status" value="1"/>
</dbReference>
<comment type="caution">
    <text evidence="3">The sequence shown here is derived from an EMBL/GenBank/DDBJ whole genome shotgun (WGS) entry which is preliminary data.</text>
</comment>
<feature type="compositionally biased region" description="Basic and acidic residues" evidence="2">
    <location>
        <begin position="12"/>
        <end position="23"/>
    </location>
</feature>
<organism evidence="3 4">
    <name type="scientific">Motilibacter peucedani</name>
    <dbReference type="NCBI Taxonomy" id="598650"/>
    <lineage>
        <taxon>Bacteria</taxon>
        <taxon>Bacillati</taxon>
        <taxon>Actinomycetota</taxon>
        <taxon>Actinomycetes</taxon>
        <taxon>Motilibacterales</taxon>
        <taxon>Motilibacteraceae</taxon>
        <taxon>Motilibacter</taxon>
    </lineage>
</organism>
<accession>A0A420XKB3</accession>